<dbReference type="PANTHER" id="PTHR33361">
    <property type="entry name" value="GLR0591 PROTEIN"/>
    <property type="match status" value="1"/>
</dbReference>
<protein>
    <submittedName>
        <fullName evidence="1">DUF885 domain-containing protein</fullName>
    </submittedName>
</protein>
<proteinExistence type="predicted"/>
<sequence length="608" mass="69771">MKKKISGEAFKKALALLLCVIMAFGFSGCNLIGMTGMITDVLLNQGTQEEFEELVETMAVESAESSYMTTHIMMENPEDYGVDKSLCPLELSPHFDDSTWEEGKESLEYMKSELKRYNPKTLSNDMQAIYYYLEFYIDSSLRLSQDEFRYYGCAFESISGIHAQLPSILSEWDFRSEQDIKDLIEIIRDIPAYIDSLIDYTEIQVSRKEWTGDAQEVADYCQDIIDQGEDCSMLQGMLNNIKKVDLTEEQLDQYTKEITEVYNDCIIPAYQSIIDEMKSIDESVQPRSIWELEYGQEYYEALFYSQTSVDEDIDDIVRELNSLRQQVLYQLQMIIYENPQLATTLGEDITTGFSSYEEIIEYLKGRYQEDFPAIDFPDYVADPLEEDMEVEGVAAYFVIPALDQSSPMKIRVNTSSQSDVSSASTFTTIAHEGVPGHMYQTAYSYENLSPWANILCGFTGYTEGYATYVELYSLQYLSDVEGISDDDLNFLRLYNMYDYFTVAYLDIQVNYHGMTLEEMAAELGYSVNDAETLQPVYDQLVYNPGIFLPYYIGFLEFYQLREDAQQALGSKFDDKSFHEAILKSGSVPFNVVEQNVEEYISSKQFAAA</sequence>
<name>A0A9D1LXE8_9FIRM</name>
<dbReference type="InterPro" id="IPR010281">
    <property type="entry name" value="DUF885"/>
</dbReference>
<dbReference type="PROSITE" id="PS51257">
    <property type="entry name" value="PROKAR_LIPOPROTEIN"/>
    <property type="match status" value="1"/>
</dbReference>
<reference evidence="1" key="2">
    <citation type="journal article" date="2021" name="PeerJ">
        <title>Extensive microbial diversity within the chicken gut microbiome revealed by metagenomics and culture.</title>
        <authorList>
            <person name="Gilroy R."/>
            <person name="Ravi A."/>
            <person name="Getino M."/>
            <person name="Pursley I."/>
            <person name="Horton D.L."/>
            <person name="Alikhan N.F."/>
            <person name="Baker D."/>
            <person name="Gharbi K."/>
            <person name="Hall N."/>
            <person name="Watson M."/>
            <person name="Adriaenssens E.M."/>
            <person name="Foster-Nyarko E."/>
            <person name="Jarju S."/>
            <person name="Secka A."/>
            <person name="Antonio M."/>
            <person name="Oren A."/>
            <person name="Chaudhuri R.R."/>
            <person name="La Ragione R."/>
            <person name="Hildebrand F."/>
            <person name="Pallen M.J."/>
        </authorList>
    </citation>
    <scope>NUCLEOTIDE SEQUENCE</scope>
    <source>
        <strain evidence="1">ChiGjej1B1-1684</strain>
    </source>
</reference>
<dbReference type="EMBL" id="DVNG01000024">
    <property type="protein sequence ID" value="HIU49727.1"/>
    <property type="molecule type" value="Genomic_DNA"/>
</dbReference>
<gene>
    <name evidence="1" type="ORF">IAD22_01770</name>
</gene>
<accession>A0A9D1LXE8</accession>
<dbReference type="PANTHER" id="PTHR33361:SF2">
    <property type="entry name" value="DUF885 DOMAIN-CONTAINING PROTEIN"/>
    <property type="match status" value="1"/>
</dbReference>
<reference evidence="1" key="1">
    <citation type="submission" date="2020-10" db="EMBL/GenBank/DDBJ databases">
        <authorList>
            <person name="Gilroy R."/>
        </authorList>
    </citation>
    <scope>NUCLEOTIDE SEQUENCE</scope>
    <source>
        <strain evidence="1">ChiGjej1B1-1684</strain>
    </source>
</reference>
<dbReference type="Proteomes" id="UP000824118">
    <property type="component" value="Unassembled WGS sequence"/>
</dbReference>
<dbReference type="AlphaFoldDB" id="A0A9D1LXE8"/>
<evidence type="ECO:0000313" key="2">
    <source>
        <dbReference type="Proteomes" id="UP000824118"/>
    </source>
</evidence>
<organism evidence="1 2">
    <name type="scientific">Candidatus Limousia pullorum</name>
    <dbReference type="NCBI Taxonomy" id="2840860"/>
    <lineage>
        <taxon>Bacteria</taxon>
        <taxon>Bacillati</taxon>
        <taxon>Bacillota</taxon>
        <taxon>Clostridia</taxon>
        <taxon>Eubacteriales</taxon>
        <taxon>Oscillospiraceae</taxon>
        <taxon>Oscillospiraceae incertae sedis</taxon>
        <taxon>Candidatus Limousia</taxon>
    </lineage>
</organism>
<comment type="caution">
    <text evidence="1">The sequence shown here is derived from an EMBL/GenBank/DDBJ whole genome shotgun (WGS) entry which is preliminary data.</text>
</comment>
<dbReference type="Pfam" id="PF05960">
    <property type="entry name" value="DUF885"/>
    <property type="match status" value="1"/>
</dbReference>
<evidence type="ECO:0000313" key="1">
    <source>
        <dbReference type="EMBL" id="HIU49727.1"/>
    </source>
</evidence>